<dbReference type="Proteomes" id="UP000000600">
    <property type="component" value="Unassembled WGS sequence"/>
</dbReference>
<feature type="region of interest" description="Disordered" evidence="2">
    <location>
        <begin position="96"/>
        <end position="119"/>
    </location>
</feature>
<accession>A0DQR3</accession>
<feature type="compositionally biased region" description="Polar residues" evidence="2">
    <location>
        <begin position="62"/>
        <end position="73"/>
    </location>
</feature>
<evidence type="ECO:0008006" key="5">
    <source>
        <dbReference type="Google" id="ProtNLM"/>
    </source>
</evidence>
<feature type="compositionally biased region" description="Basic and acidic residues" evidence="2">
    <location>
        <begin position="100"/>
        <end position="110"/>
    </location>
</feature>
<dbReference type="KEGG" id="ptm:GSPATT00002780001"/>
<dbReference type="HOGENOM" id="CLU_1597643_0_0_1"/>
<keyword evidence="1" id="KW-0175">Coiled coil</keyword>
<sequence length="167" mass="19699">MYTKNSSMSKSQQILNLYSSFVHPQTQHKQNKSDNEVHKRLGAILKKNCSPYQKPFQHKSNSKQGSKQSEILRHLTSSPIQSLRFKRISSKQQLQLDSYEEPKLQSKENMVEQQYNSMKRSTQKNLLTLIESTKRLLDEYKNRLDKAEGEKQQLEQEVQYWKSKSGY</sequence>
<name>A0DQR3_PARTE</name>
<feature type="compositionally biased region" description="Polar residues" evidence="2">
    <location>
        <begin position="19"/>
        <end position="28"/>
    </location>
</feature>
<dbReference type="InParanoid" id="A0DQR3"/>
<dbReference type="OMA" id="MVEQQYN"/>
<gene>
    <name evidence="3" type="ORF">GSPATT00002780001</name>
</gene>
<protein>
    <recommendedName>
        <fullName evidence="5">Enkurin domain-containing protein</fullName>
    </recommendedName>
</protein>
<proteinExistence type="predicted"/>
<evidence type="ECO:0000313" key="4">
    <source>
        <dbReference type="Proteomes" id="UP000000600"/>
    </source>
</evidence>
<dbReference type="RefSeq" id="XP_001452777.1">
    <property type="nucleotide sequence ID" value="XM_001452740.1"/>
</dbReference>
<feature type="coiled-coil region" evidence="1">
    <location>
        <begin position="123"/>
        <end position="164"/>
    </location>
</feature>
<feature type="region of interest" description="Disordered" evidence="2">
    <location>
        <begin position="19"/>
        <end position="38"/>
    </location>
</feature>
<dbReference type="EMBL" id="CT868540">
    <property type="protein sequence ID" value="CAK85380.1"/>
    <property type="molecule type" value="Genomic_DNA"/>
</dbReference>
<evidence type="ECO:0000256" key="1">
    <source>
        <dbReference type="SAM" id="Coils"/>
    </source>
</evidence>
<dbReference type="GeneID" id="5038562"/>
<feature type="region of interest" description="Disordered" evidence="2">
    <location>
        <begin position="51"/>
        <end position="73"/>
    </location>
</feature>
<evidence type="ECO:0000313" key="3">
    <source>
        <dbReference type="EMBL" id="CAK85380.1"/>
    </source>
</evidence>
<organism evidence="3 4">
    <name type="scientific">Paramecium tetraurelia</name>
    <dbReference type="NCBI Taxonomy" id="5888"/>
    <lineage>
        <taxon>Eukaryota</taxon>
        <taxon>Sar</taxon>
        <taxon>Alveolata</taxon>
        <taxon>Ciliophora</taxon>
        <taxon>Intramacronucleata</taxon>
        <taxon>Oligohymenophorea</taxon>
        <taxon>Peniculida</taxon>
        <taxon>Parameciidae</taxon>
        <taxon>Paramecium</taxon>
    </lineage>
</organism>
<reference evidence="3 4" key="1">
    <citation type="journal article" date="2006" name="Nature">
        <title>Global trends of whole-genome duplications revealed by the ciliate Paramecium tetraurelia.</title>
        <authorList>
            <consortium name="Genoscope"/>
            <person name="Aury J.-M."/>
            <person name="Jaillon O."/>
            <person name="Duret L."/>
            <person name="Noel B."/>
            <person name="Jubin C."/>
            <person name="Porcel B.M."/>
            <person name="Segurens B."/>
            <person name="Daubin V."/>
            <person name="Anthouard V."/>
            <person name="Aiach N."/>
            <person name="Arnaiz O."/>
            <person name="Billaut A."/>
            <person name="Beisson J."/>
            <person name="Blanc I."/>
            <person name="Bouhouche K."/>
            <person name="Camara F."/>
            <person name="Duharcourt S."/>
            <person name="Guigo R."/>
            <person name="Gogendeau D."/>
            <person name="Katinka M."/>
            <person name="Keller A.-M."/>
            <person name="Kissmehl R."/>
            <person name="Klotz C."/>
            <person name="Koll F."/>
            <person name="Le Moue A."/>
            <person name="Lepere C."/>
            <person name="Malinsky S."/>
            <person name="Nowacki M."/>
            <person name="Nowak J.K."/>
            <person name="Plattner H."/>
            <person name="Poulain J."/>
            <person name="Ruiz F."/>
            <person name="Serrano V."/>
            <person name="Zagulski M."/>
            <person name="Dessen P."/>
            <person name="Betermier M."/>
            <person name="Weissenbach J."/>
            <person name="Scarpelli C."/>
            <person name="Schachter V."/>
            <person name="Sperling L."/>
            <person name="Meyer E."/>
            <person name="Cohen J."/>
            <person name="Wincker P."/>
        </authorList>
    </citation>
    <scope>NUCLEOTIDE SEQUENCE [LARGE SCALE GENOMIC DNA]</scope>
    <source>
        <strain evidence="3 4">Stock d4-2</strain>
    </source>
</reference>
<dbReference type="AlphaFoldDB" id="A0DQR3"/>
<keyword evidence="4" id="KW-1185">Reference proteome</keyword>
<dbReference type="OrthoDB" id="293618at2759"/>
<evidence type="ECO:0000256" key="2">
    <source>
        <dbReference type="SAM" id="MobiDB-lite"/>
    </source>
</evidence>